<dbReference type="AlphaFoldDB" id="A0A317D0N8"/>
<evidence type="ECO:0008006" key="5">
    <source>
        <dbReference type="Google" id="ProtNLM"/>
    </source>
</evidence>
<dbReference type="InterPro" id="IPR009937">
    <property type="entry name" value="Phage_holin_3_6"/>
</dbReference>
<accession>A0A317D0N8</accession>
<evidence type="ECO:0000256" key="2">
    <source>
        <dbReference type="SAM" id="Phobius"/>
    </source>
</evidence>
<reference evidence="3 4" key="1">
    <citation type="submission" date="2018-05" db="EMBL/GenBank/DDBJ databases">
        <title>Micromonospora atacamensis sp. nov., a novel actinobacteria isolated from high altitude Atacama Desert soil.</title>
        <authorList>
            <person name="Carro L."/>
            <person name="Golinska P."/>
            <person name="Klenk H.-P."/>
            <person name="Goodfellow M."/>
        </authorList>
    </citation>
    <scope>NUCLEOTIDE SEQUENCE [LARGE SCALE GENOMIC DNA]</scope>
    <source>
        <strain evidence="3 4">5R2A7</strain>
    </source>
</reference>
<dbReference type="Pfam" id="PF07332">
    <property type="entry name" value="Phage_holin_3_6"/>
    <property type="match status" value="1"/>
</dbReference>
<keyword evidence="4" id="KW-1185">Reference proteome</keyword>
<keyword evidence="2" id="KW-0812">Transmembrane</keyword>
<organism evidence="3 4">
    <name type="scientific">Micromonospora acroterricola</name>
    <dbReference type="NCBI Taxonomy" id="2202421"/>
    <lineage>
        <taxon>Bacteria</taxon>
        <taxon>Bacillati</taxon>
        <taxon>Actinomycetota</taxon>
        <taxon>Actinomycetes</taxon>
        <taxon>Micromonosporales</taxon>
        <taxon>Micromonosporaceae</taxon>
        <taxon>Micromonospora</taxon>
    </lineage>
</organism>
<protein>
    <recommendedName>
        <fullName evidence="5">Holin-X, holin superfamily III</fullName>
    </recommendedName>
</protein>
<comment type="caution">
    <text evidence="3">The sequence shown here is derived from an EMBL/GenBank/DDBJ whole genome shotgun (WGS) entry which is preliminary data.</text>
</comment>
<feature type="region of interest" description="Disordered" evidence="1">
    <location>
        <begin position="1"/>
        <end position="25"/>
    </location>
</feature>
<gene>
    <name evidence="3" type="ORF">DKT68_17245</name>
</gene>
<feature type="transmembrane region" description="Helical" evidence="2">
    <location>
        <begin position="100"/>
        <end position="122"/>
    </location>
</feature>
<dbReference type="OrthoDB" id="3216929at2"/>
<dbReference type="RefSeq" id="WP_109818436.1">
    <property type="nucleotide sequence ID" value="NZ_QGKR01000208.1"/>
</dbReference>
<dbReference type="EMBL" id="QGKR01000208">
    <property type="protein sequence ID" value="PWR08064.1"/>
    <property type="molecule type" value="Genomic_DNA"/>
</dbReference>
<evidence type="ECO:0000313" key="3">
    <source>
        <dbReference type="EMBL" id="PWR08064.1"/>
    </source>
</evidence>
<keyword evidence="2" id="KW-0472">Membrane</keyword>
<proteinExistence type="predicted"/>
<keyword evidence="2" id="KW-1133">Transmembrane helix</keyword>
<evidence type="ECO:0000313" key="4">
    <source>
        <dbReference type="Proteomes" id="UP000245410"/>
    </source>
</evidence>
<dbReference type="Proteomes" id="UP000245410">
    <property type="component" value="Unassembled WGS sequence"/>
</dbReference>
<evidence type="ECO:0000256" key="1">
    <source>
        <dbReference type="SAM" id="MobiDB-lite"/>
    </source>
</evidence>
<name>A0A317D0N8_9ACTN</name>
<sequence length="155" mass="16173">MTMPTQGPGPGPGYQPDGGAPHTAAEVKGSSLGELMRQVTGDLSTLMRQEVELAKAEIRQEGKKAGKAAGLFGGAGFGGYMVALFLSLALWAGLSNVMDAGWAGLIVAIIWAAIAAVLYSMAKKNAERVRGLKQTNDSVQRIPDALKPHPEGVTR</sequence>
<feature type="transmembrane region" description="Helical" evidence="2">
    <location>
        <begin position="69"/>
        <end position="94"/>
    </location>
</feature>